<name>A0AA45C9C7_9BACT</name>
<dbReference type="GO" id="GO:0042910">
    <property type="term" value="F:xenobiotic transmembrane transporter activity"/>
    <property type="evidence" value="ECO:0007669"/>
    <property type="project" value="InterPro"/>
</dbReference>
<feature type="transmembrane region" description="Helical" evidence="7">
    <location>
        <begin position="272"/>
        <end position="293"/>
    </location>
</feature>
<keyword evidence="2" id="KW-0813">Transport</keyword>
<dbReference type="PANTHER" id="PTHR43823">
    <property type="entry name" value="SPORULATION PROTEIN YKVU"/>
    <property type="match status" value="1"/>
</dbReference>
<organism evidence="8 9">
    <name type="scientific">Oceanotoga teriensis</name>
    <dbReference type="NCBI Taxonomy" id="515440"/>
    <lineage>
        <taxon>Bacteria</taxon>
        <taxon>Thermotogati</taxon>
        <taxon>Thermotogota</taxon>
        <taxon>Thermotogae</taxon>
        <taxon>Petrotogales</taxon>
        <taxon>Petrotogaceae</taxon>
        <taxon>Oceanotoga</taxon>
    </lineage>
</organism>
<keyword evidence="3" id="KW-1003">Cell membrane</keyword>
<feature type="transmembrane region" description="Helical" evidence="7">
    <location>
        <begin position="361"/>
        <end position="379"/>
    </location>
</feature>
<feature type="transmembrane region" description="Helical" evidence="7">
    <location>
        <begin position="169"/>
        <end position="190"/>
    </location>
</feature>
<protein>
    <submittedName>
        <fullName evidence="8">MATE family efflux protein</fullName>
    </submittedName>
</protein>
<dbReference type="GO" id="GO:0015297">
    <property type="term" value="F:antiporter activity"/>
    <property type="evidence" value="ECO:0007669"/>
    <property type="project" value="InterPro"/>
</dbReference>
<evidence type="ECO:0000256" key="4">
    <source>
        <dbReference type="ARBA" id="ARBA00022692"/>
    </source>
</evidence>
<keyword evidence="9" id="KW-1185">Reference proteome</keyword>
<dbReference type="AlphaFoldDB" id="A0AA45C9C7"/>
<feature type="transmembrane region" description="Helical" evidence="7">
    <location>
        <begin position="238"/>
        <end position="260"/>
    </location>
</feature>
<evidence type="ECO:0000313" key="9">
    <source>
        <dbReference type="Proteomes" id="UP000245921"/>
    </source>
</evidence>
<evidence type="ECO:0000256" key="6">
    <source>
        <dbReference type="ARBA" id="ARBA00023136"/>
    </source>
</evidence>
<feature type="transmembrane region" description="Helical" evidence="7">
    <location>
        <begin position="314"/>
        <end position="334"/>
    </location>
</feature>
<evidence type="ECO:0000313" key="8">
    <source>
        <dbReference type="EMBL" id="PWJ96633.1"/>
    </source>
</evidence>
<feature type="transmembrane region" description="Helical" evidence="7">
    <location>
        <begin position="417"/>
        <end position="436"/>
    </location>
</feature>
<gene>
    <name evidence="8" type="ORF">C7380_101207</name>
</gene>
<dbReference type="NCBIfam" id="TIGR00797">
    <property type="entry name" value="matE"/>
    <property type="match status" value="1"/>
</dbReference>
<evidence type="ECO:0000256" key="7">
    <source>
        <dbReference type="SAM" id="Phobius"/>
    </source>
</evidence>
<keyword evidence="5 7" id="KW-1133">Transmembrane helix</keyword>
<dbReference type="InterPro" id="IPR002528">
    <property type="entry name" value="MATE_fam"/>
</dbReference>
<feature type="transmembrane region" description="Helical" evidence="7">
    <location>
        <begin position="98"/>
        <end position="117"/>
    </location>
</feature>
<dbReference type="InterPro" id="IPR048279">
    <property type="entry name" value="MdtK-like"/>
</dbReference>
<evidence type="ECO:0000256" key="1">
    <source>
        <dbReference type="ARBA" id="ARBA00004651"/>
    </source>
</evidence>
<evidence type="ECO:0000256" key="2">
    <source>
        <dbReference type="ARBA" id="ARBA00022448"/>
    </source>
</evidence>
<dbReference type="PIRSF" id="PIRSF006603">
    <property type="entry name" value="DinF"/>
    <property type="match status" value="1"/>
</dbReference>
<feature type="transmembrane region" description="Helical" evidence="7">
    <location>
        <begin position="16"/>
        <end position="36"/>
    </location>
</feature>
<feature type="transmembrane region" description="Helical" evidence="7">
    <location>
        <begin position="391"/>
        <end position="411"/>
    </location>
</feature>
<dbReference type="InterPro" id="IPR051327">
    <property type="entry name" value="MATE_MepA_subfamily"/>
</dbReference>
<proteinExistence type="predicted"/>
<keyword evidence="4 7" id="KW-0812">Transmembrane</keyword>
<feature type="transmembrane region" description="Helical" evidence="7">
    <location>
        <begin position="137"/>
        <end position="157"/>
    </location>
</feature>
<sequence>MTDERSELLTQKPIKLMFKLCTPAIIGMVVIGLYSFMDGVYAGQMLGSKEMGAISIAYPITFINNGIATLIGIGSASLLSRAIGKKDYKTIDKIMGNLIATVLLLSSIVMVFGIIFAKQLLQLSGAEGDILEFGIRYLRIIFLGSIFVNFAQSANMVMRGEGIMKKAMLIMGFGAILNIILDPIFILLFKEKGLEGLAMATLTSQIIQAIITLKYFLTKSKFIKIKKIKIEKSLLKDIFSVGISAMMMQILSMVQQMLLYRMAFKYGDQTQGILMAASLRIQAFSFIPLWGMSQGLQPAIGTNYGAKMYDRVKKINNTFVLGATVLAMIFWLPIELFSKQVLSLFITNESIVNTGISNFRIFYSIFILYGLMIMMITFFQSIGNAKSAGILVFSRQLIFFVPAIIIMPKIFGISAVWFTQPLFDGIVILLGTLLLLKEYKKMSKLTLVNA</sequence>
<keyword evidence="6 7" id="KW-0472">Membrane</keyword>
<dbReference type="RefSeq" id="WP_109603621.1">
    <property type="nucleotide sequence ID" value="NZ_JAMHJO010000001.1"/>
</dbReference>
<comment type="caution">
    <text evidence="8">The sequence shown here is derived from an EMBL/GenBank/DDBJ whole genome shotgun (WGS) entry which is preliminary data.</text>
</comment>
<reference evidence="8 9" key="1">
    <citation type="submission" date="2018-05" db="EMBL/GenBank/DDBJ databases">
        <title>Genomic Encyclopedia of Type Strains, Phase IV (KMG-IV): sequencing the most valuable type-strain genomes for metagenomic binning, comparative biology and taxonomic classification.</title>
        <authorList>
            <person name="Goeker M."/>
        </authorList>
    </citation>
    <scope>NUCLEOTIDE SEQUENCE [LARGE SCALE GENOMIC DNA]</scope>
    <source>
        <strain evidence="8 9">DSM 24906</strain>
    </source>
</reference>
<comment type="subcellular location">
    <subcellularLocation>
        <location evidence="1">Cell membrane</location>
        <topology evidence="1">Multi-pass membrane protein</topology>
    </subcellularLocation>
</comment>
<dbReference type="Proteomes" id="UP000245921">
    <property type="component" value="Unassembled WGS sequence"/>
</dbReference>
<accession>A0AA45C9C7</accession>
<evidence type="ECO:0000256" key="3">
    <source>
        <dbReference type="ARBA" id="ARBA00022475"/>
    </source>
</evidence>
<feature type="transmembrane region" description="Helical" evidence="7">
    <location>
        <begin position="56"/>
        <end position="78"/>
    </location>
</feature>
<evidence type="ECO:0000256" key="5">
    <source>
        <dbReference type="ARBA" id="ARBA00022989"/>
    </source>
</evidence>
<dbReference type="Pfam" id="PF01554">
    <property type="entry name" value="MatE"/>
    <property type="match status" value="2"/>
</dbReference>
<dbReference type="EMBL" id="QGGI01000001">
    <property type="protein sequence ID" value="PWJ96633.1"/>
    <property type="molecule type" value="Genomic_DNA"/>
</dbReference>
<feature type="transmembrane region" description="Helical" evidence="7">
    <location>
        <begin position="196"/>
        <end position="217"/>
    </location>
</feature>
<dbReference type="GO" id="GO:0005886">
    <property type="term" value="C:plasma membrane"/>
    <property type="evidence" value="ECO:0007669"/>
    <property type="project" value="UniProtKB-SubCell"/>
</dbReference>
<dbReference type="PANTHER" id="PTHR43823:SF3">
    <property type="entry name" value="MULTIDRUG EXPORT PROTEIN MEPA"/>
    <property type="match status" value="1"/>
</dbReference>